<keyword evidence="3" id="KW-1185">Reference proteome</keyword>
<dbReference type="Pfam" id="PF07238">
    <property type="entry name" value="PilZ"/>
    <property type="match status" value="1"/>
</dbReference>
<protein>
    <submittedName>
        <fullName evidence="2">Type IV pilus assembly PilZ</fullName>
    </submittedName>
</protein>
<dbReference type="KEGG" id="stq:Spith_1469"/>
<dbReference type="SUPFAM" id="SSF141371">
    <property type="entry name" value="PilZ domain-like"/>
    <property type="match status" value="1"/>
</dbReference>
<dbReference type="OrthoDB" id="361001at2"/>
<name>G0GA45_WINT7</name>
<dbReference type="Proteomes" id="UP000007254">
    <property type="component" value="Chromosome"/>
</dbReference>
<evidence type="ECO:0000313" key="2">
    <source>
        <dbReference type="EMBL" id="AEJ61733.1"/>
    </source>
</evidence>
<feature type="domain" description="PilZ" evidence="1">
    <location>
        <begin position="2"/>
        <end position="107"/>
    </location>
</feature>
<dbReference type="InterPro" id="IPR009875">
    <property type="entry name" value="PilZ_domain"/>
</dbReference>
<dbReference type="RefSeq" id="WP_014625066.1">
    <property type="nucleotide sequence ID" value="NC_017583.1"/>
</dbReference>
<dbReference type="AlphaFoldDB" id="G0GA45"/>
<sequence length="116" mass="13513">MEQREEKRKVPRDNLYAKALIEDEETPAYVRDISVLGCKLEFLKPLPLEKGAHHVLQVIPLEETGIPPFELTAEVRWTAHEDLFYTAGFRFVEVPIESSLKLKKLVEFIRDHVRTI</sequence>
<evidence type="ECO:0000259" key="1">
    <source>
        <dbReference type="Pfam" id="PF07238"/>
    </source>
</evidence>
<gene>
    <name evidence="2" type="ordered locus">Spith_1469</name>
</gene>
<dbReference type="Gene3D" id="2.40.10.220">
    <property type="entry name" value="predicted glycosyltransferase like domains"/>
    <property type="match status" value="1"/>
</dbReference>
<reference evidence="2 3" key="1">
    <citation type="submission" date="2011-06" db="EMBL/GenBank/DDBJ databases">
        <title>The complete genome of Spirochaeta thermophila DSM 6578.</title>
        <authorList>
            <consortium name="US DOE Joint Genome Institute (JGI-PGF)"/>
            <person name="Lucas S."/>
            <person name="Lapidus A."/>
            <person name="Bruce D."/>
            <person name="Goodwin L."/>
            <person name="Pitluck S."/>
            <person name="Peters L."/>
            <person name="Kyrpides N."/>
            <person name="Mavromatis K."/>
            <person name="Ivanova N."/>
            <person name="Mikailova N."/>
            <person name="Pagani I."/>
            <person name="Chertkov O."/>
            <person name="Detter J.C."/>
            <person name="Tapia R."/>
            <person name="Han C."/>
            <person name="Land M."/>
            <person name="Hauser L."/>
            <person name="Markowitz V."/>
            <person name="Cheng J.-F."/>
            <person name="Hugenholtz P."/>
            <person name="Woyke T."/>
            <person name="Wu D."/>
            <person name="Spring S."/>
            <person name="Merkhoffer B."/>
            <person name="Schneider S."/>
            <person name="Klenk H.-P."/>
            <person name="Eisen J.A."/>
        </authorList>
    </citation>
    <scope>NUCLEOTIDE SEQUENCE [LARGE SCALE GENOMIC DNA]</scope>
    <source>
        <strain evidence="3">ATCC 700085 / DSM 6578 / Z-1203</strain>
    </source>
</reference>
<dbReference type="GO" id="GO:0035438">
    <property type="term" value="F:cyclic-di-GMP binding"/>
    <property type="evidence" value="ECO:0007669"/>
    <property type="project" value="InterPro"/>
</dbReference>
<dbReference type="EMBL" id="CP002903">
    <property type="protein sequence ID" value="AEJ61733.1"/>
    <property type="molecule type" value="Genomic_DNA"/>
</dbReference>
<dbReference type="HOGENOM" id="CLU_2095346_0_0_12"/>
<accession>G0GA45</accession>
<organism evidence="2 3">
    <name type="scientific">Winmispira thermophila (strain ATCC 700085 / DSM 6578 / Z-1203)</name>
    <name type="common">Spirochaeta thermophila</name>
    <dbReference type="NCBI Taxonomy" id="869211"/>
    <lineage>
        <taxon>Bacteria</taxon>
        <taxon>Pseudomonadati</taxon>
        <taxon>Spirochaetota</taxon>
        <taxon>Spirochaetia</taxon>
        <taxon>Winmispirales</taxon>
        <taxon>Winmispiraceae</taxon>
        <taxon>Winmispira</taxon>
    </lineage>
</organism>
<proteinExistence type="predicted"/>
<evidence type="ECO:0000313" key="3">
    <source>
        <dbReference type="Proteomes" id="UP000007254"/>
    </source>
</evidence>
<dbReference type="STRING" id="869211.Spith_1469"/>